<dbReference type="EMBL" id="SNRW01003121">
    <property type="protein sequence ID" value="KAA6390739.1"/>
    <property type="molecule type" value="Genomic_DNA"/>
</dbReference>
<reference evidence="3 4" key="1">
    <citation type="submission" date="2019-03" db="EMBL/GenBank/DDBJ databases">
        <title>Single cell metagenomics reveals metabolic interactions within the superorganism composed of flagellate Streblomastix strix and complex community of Bacteroidetes bacteria on its surface.</title>
        <authorList>
            <person name="Treitli S.C."/>
            <person name="Kolisko M."/>
            <person name="Husnik F."/>
            <person name="Keeling P."/>
            <person name="Hampl V."/>
        </authorList>
    </citation>
    <scope>NUCLEOTIDE SEQUENCE [LARGE SCALE GENOMIC DNA]</scope>
    <source>
        <strain evidence="3">ST1C</strain>
    </source>
</reference>
<dbReference type="AlphaFoldDB" id="A0A5J4W8L5"/>
<keyword evidence="2" id="KW-0732">Signal</keyword>
<comment type="caution">
    <text evidence="3">The sequence shown here is derived from an EMBL/GenBank/DDBJ whole genome shotgun (WGS) entry which is preliminary data.</text>
</comment>
<feature type="region of interest" description="Disordered" evidence="1">
    <location>
        <begin position="406"/>
        <end position="426"/>
    </location>
</feature>
<sequence>MLAFIAIACVAAFAHIQFSNNEITIYTGSAGQDGPDCGTRINPCNTIKGALDRIPELPVNLEDVKDTYTVAFLDPNVATNSILALKKSFVFRGNDGRPALREISAYASPIAQAGTRGELTLQSLDITALSPDKAVPTIQVENDGSLILYSVAIYPYRLTGISSQRGPFIRVINSKLILNDVHFSGTTFADTAAVYGENVTLFLVQDSTFSNLHRDFGDGSSFHVSLYTTKDYKTTGYIQNSQFIDEAALLTSNQNLQSHKNQENAEPVCNWDSSAAYLDSGIFNIEHTTFQGLREGALSLNNAEVFISATTVFESNNPQQANYPSLRRNIKCRSGTKLTGSKESFKEDGVNDPDSLWIDPGEDTQQGQCQLLGDISRFQTVFFTPAVDNVISTDSDDIWVITEYQDPAEYSPSDEDRRGEPATASTKREIEFTVDGSRFIPCGAFDKVELRRLTTERETRNRAGDYLQYYLRDSTIECAKSVVVEGQEEEKLHWQVNNPVKVTWNNDSRISLIVPVDDLVYQGNWQLRLRYGC</sequence>
<evidence type="ECO:0000256" key="2">
    <source>
        <dbReference type="SAM" id="SignalP"/>
    </source>
</evidence>
<dbReference type="Proteomes" id="UP000324800">
    <property type="component" value="Unassembled WGS sequence"/>
</dbReference>
<feature type="signal peptide" evidence="2">
    <location>
        <begin position="1"/>
        <end position="16"/>
    </location>
</feature>
<proteinExistence type="predicted"/>
<dbReference type="InterPro" id="IPR011050">
    <property type="entry name" value="Pectin_lyase_fold/virulence"/>
</dbReference>
<evidence type="ECO:0000256" key="1">
    <source>
        <dbReference type="SAM" id="MobiDB-lite"/>
    </source>
</evidence>
<evidence type="ECO:0000313" key="4">
    <source>
        <dbReference type="Proteomes" id="UP000324800"/>
    </source>
</evidence>
<feature type="chain" id="PRO_5023899333" evidence="2">
    <location>
        <begin position="17"/>
        <end position="533"/>
    </location>
</feature>
<feature type="non-terminal residue" evidence="3">
    <location>
        <position position="533"/>
    </location>
</feature>
<dbReference type="SUPFAM" id="SSF51126">
    <property type="entry name" value="Pectin lyase-like"/>
    <property type="match status" value="1"/>
</dbReference>
<evidence type="ECO:0000313" key="3">
    <source>
        <dbReference type="EMBL" id="KAA6390739.1"/>
    </source>
</evidence>
<feature type="compositionally biased region" description="Basic and acidic residues" evidence="1">
    <location>
        <begin position="414"/>
        <end position="426"/>
    </location>
</feature>
<accession>A0A5J4W8L5</accession>
<gene>
    <name evidence="3" type="ORF">EZS28_013731</name>
</gene>
<dbReference type="OrthoDB" id="10692789at2759"/>
<organism evidence="3 4">
    <name type="scientific">Streblomastix strix</name>
    <dbReference type="NCBI Taxonomy" id="222440"/>
    <lineage>
        <taxon>Eukaryota</taxon>
        <taxon>Metamonada</taxon>
        <taxon>Preaxostyla</taxon>
        <taxon>Oxymonadida</taxon>
        <taxon>Streblomastigidae</taxon>
        <taxon>Streblomastix</taxon>
    </lineage>
</organism>
<name>A0A5J4W8L5_9EUKA</name>
<protein>
    <submittedName>
        <fullName evidence="3">Uncharacterized protein</fullName>
    </submittedName>
</protein>